<dbReference type="EMBL" id="GGEC01011319">
    <property type="protein sequence ID" value="MBW91802.1"/>
    <property type="molecule type" value="Transcribed_RNA"/>
</dbReference>
<feature type="transmembrane region" description="Helical" evidence="1">
    <location>
        <begin position="15"/>
        <end position="33"/>
    </location>
</feature>
<dbReference type="EMBL" id="GGEC01011321">
    <property type="protein sequence ID" value="MBW91804.1"/>
    <property type="molecule type" value="Transcribed_RNA"/>
</dbReference>
<organism evidence="2">
    <name type="scientific">Rhizophora mucronata</name>
    <name type="common">Asiatic mangrove</name>
    <dbReference type="NCBI Taxonomy" id="61149"/>
    <lineage>
        <taxon>Eukaryota</taxon>
        <taxon>Viridiplantae</taxon>
        <taxon>Streptophyta</taxon>
        <taxon>Embryophyta</taxon>
        <taxon>Tracheophyta</taxon>
        <taxon>Spermatophyta</taxon>
        <taxon>Magnoliopsida</taxon>
        <taxon>eudicotyledons</taxon>
        <taxon>Gunneridae</taxon>
        <taxon>Pentapetalae</taxon>
        <taxon>rosids</taxon>
        <taxon>fabids</taxon>
        <taxon>Malpighiales</taxon>
        <taxon>Rhizophoraceae</taxon>
        <taxon>Rhizophora</taxon>
    </lineage>
</organism>
<proteinExistence type="predicted"/>
<accession>A0A2P2JEB9</accession>
<evidence type="ECO:0000313" key="2">
    <source>
        <dbReference type="EMBL" id="MBW91804.1"/>
    </source>
</evidence>
<reference evidence="2" key="1">
    <citation type="submission" date="2018-02" db="EMBL/GenBank/DDBJ databases">
        <title>Rhizophora mucronata_Transcriptome.</title>
        <authorList>
            <person name="Meera S.P."/>
            <person name="Sreeshan A."/>
            <person name="Augustine A."/>
        </authorList>
    </citation>
    <scope>NUCLEOTIDE SEQUENCE</scope>
    <source>
        <tissue evidence="2">Leaf</tissue>
    </source>
</reference>
<name>A0A2P2JEB9_RHIMU</name>
<keyword evidence="1" id="KW-0812">Transmembrane</keyword>
<dbReference type="AlphaFoldDB" id="A0A2P2JEB9"/>
<keyword evidence="1" id="KW-1133">Transmembrane helix</keyword>
<sequence>MREKDDGFGISRCCIIFWFYVRAVLLVCQGCLFSKRLSFLQESNCARNWRRQKVEEAFTVTVVKNMHFPSYSSDSSKTCNSFVTENATLHSITIQF</sequence>
<protein>
    <submittedName>
        <fullName evidence="2">Uncharacterized protein MANES_05G131300</fullName>
    </submittedName>
</protein>
<keyword evidence="1" id="KW-0472">Membrane</keyword>
<evidence type="ECO:0000256" key="1">
    <source>
        <dbReference type="SAM" id="Phobius"/>
    </source>
</evidence>